<keyword evidence="3" id="KW-0472">Membrane</keyword>
<keyword evidence="3" id="KW-1133">Transmembrane helix</keyword>
<dbReference type="InterPro" id="IPR019328">
    <property type="entry name" value="PIGH-H_dom"/>
</dbReference>
<gene>
    <name evidence="6" type="primary">LOC102805353</name>
</gene>
<accession>A0ABM0MKE0</accession>
<evidence type="ECO:0000259" key="4">
    <source>
        <dbReference type="Pfam" id="PF10181"/>
    </source>
</evidence>
<comment type="pathway">
    <text evidence="1">Glycolipid biosynthesis; glycosylphosphatidylinositol-anchor biosynthesis.</text>
</comment>
<feature type="transmembrane region" description="Helical" evidence="3">
    <location>
        <begin position="56"/>
        <end position="74"/>
    </location>
</feature>
<dbReference type="PANTHER" id="PTHR15231:SF1">
    <property type="entry name" value="PHOSPHATIDYLINOSITOL N-ACETYLGLUCOSAMINYLTRANSFERASE SUBUNIT H"/>
    <property type="match status" value="1"/>
</dbReference>
<keyword evidence="3" id="KW-0812">Transmembrane</keyword>
<feature type="domain" description="Phosphatidylinositol N-acetylglucosaminyltransferase subunit H conserved" evidence="4">
    <location>
        <begin position="81"/>
        <end position="122"/>
    </location>
</feature>
<evidence type="ECO:0000313" key="5">
    <source>
        <dbReference type="Proteomes" id="UP000694865"/>
    </source>
</evidence>
<proteinExistence type="inferred from homology"/>
<dbReference type="Pfam" id="PF10181">
    <property type="entry name" value="PIG-H"/>
    <property type="match status" value="1"/>
</dbReference>
<dbReference type="PANTHER" id="PTHR15231">
    <property type="entry name" value="PHOSPHATIDYLINOSITOL N-ACETYLGLUCOSAMINYLTRANSFERASE SUBUNIT H"/>
    <property type="match status" value="1"/>
</dbReference>
<evidence type="ECO:0000256" key="3">
    <source>
        <dbReference type="SAM" id="Phobius"/>
    </source>
</evidence>
<organism evidence="5 6">
    <name type="scientific">Saccoglossus kowalevskii</name>
    <name type="common">Acorn worm</name>
    <dbReference type="NCBI Taxonomy" id="10224"/>
    <lineage>
        <taxon>Eukaryota</taxon>
        <taxon>Metazoa</taxon>
        <taxon>Hemichordata</taxon>
        <taxon>Enteropneusta</taxon>
        <taxon>Harrimaniidae</taxon>
        <taxon>Saccoglossus</taxon>
    </lineage>
</organism>
<comment type="similarity">
    <text evidence="2">Belongs to the PIGH family.</text>
</comment>
<evidence type="ECO:0000256" key="1">
    <source>
        <dbReference type="ARBA" id="ARBA00004687"/>
    </source>
</evidence>
<feature type="transmembrane region" description="Helical" evidence="3">
    <location>
        <begin position="32"/>
        <end position="50"/>
    </location>
</feature>
<dbReference type="Proteomes" id="UP000694865">
    <property type="component" value="Unplaced"/>
</dbReference>
<reference evidence="6" key="1">
    <citation type="submission" date="2025-08" db="UniProtKB">
        <authorList>
            <consortium name="RefSeq"/>
        </authorList>
    </citation>
    <scope>IDENTIFICATION</scope>
    <source>
        <tissue evidence="6">Testes</tissue>
    </source>
</reference>
<dbReference type="RefSeq" id="XP_006820481.1">
    <property type="nucleotide sequence ID" value="XM_006820418.1"/>
</dbReference>
<dbReference type="InterPro" id="IPR044215">
    <property type="entry name" value="PIG-H"/>
</dbReference>
<name>A0ABM0MKE0_SACKO</name>
<sequence>MSFRYTSKKYERDLCEEHIVRVDHGGSCNRKVIVACTVIIGFILYWLSLISEDGSLPIAIAAILVLLCCIYLHFIQVYQESLLVVASTGVQFTTTYQTGRKKHLFIPISSIHDIVISEAVTMVIMDSFQR</sequence>
<evidence type="ECO:0000313" key="6">
    <source>
        <dbReference type="RefSeq" id="XP_006820481.1"/>
    </source>
</evidence>
<keyword evidence="5" id="KW-1185">Reference proteome</keyword>
<dbReference type="GeneID" id="102805353"/>
<evidence type="ECO:0000256" key="2">
    <source>
        <dbReference type="ARBA" id="ARBA00009610"/>
    </source>
</evidence>
<protein>
    <submittedName>
        <fullName evidence="6">Uncharacterized protein LOC102805353</fullName>
    </submittedName>
</protein>